<evidence type="ECO:0000313" key="2">
    <source>
        <dbReference type="Proteomes" id="UP000007148"/>
    </source>
</evidence>
<evidence type="ECO:0000313" key="1">
    <source>
        <dbReference type="EMBL" id="CCA72646.1"/>
    </source>
</evidence>
<protein>
    <recommendedName>
        <fullName evidence="3">F-box domain-containing protein</fullName>
    </recommendedName>
</protein>
<accession>G4TMV6</accession>
<dbReference type="SUPFAM" id="SSF52058">
    <property type="entry name" value="L domain-like"/>
    <property type="match status" value="1"/>
</dbReference>
<keyword evidence="2" id="KW-1185">Reference proteome</keyword>
<dbReference type="AlphaFoldDB" id="G4TMV6"/>
<comment type="caution">
    <text evidence="1">The sequence shown here is derived from an EMBL/GenBank/DDBJ whole genome shotgun (WGS) entry which is preliminary data.</text>
</comment>
<gene>
    <name evidence="1" type="ORF">PIIN_06583</name>
</gene>
<dbReference type="OrthoDB" id="3156722at2759"/>
<dbReference type="Proteomes" id="UP000007148">
    <property type="component" value="Unassembled WGS sequence"/>
</dbReference>
<dbReference type="HOGENOM" id="CLU_036229_0_0_1"/>
<dbReference type="EMBL" id="CAFZ01000175">
    <property type="protein sequence ID" value="CCA72646.1"/>
    <property type="molecule type" value="Genomic_DNA"/>
</dbReference>
<evidence type="ECO:0008006" key="3">
    <source>
        <dbReference type="Google" id="ProtNLM"/>
    </source>
</evidence>
<organism evidence="1 2">
    <name type="scientific">Serendipita indica (strain DSM 11827)</name>
    <name type="common">Root endophyte fungus</name>
    <name type="synonym">Piriformospora indica</name>
    <dbReference type="NCBI Taxonomy" id="1109443"/>
    <lineage>
        <taxon>Eukaryota</taxon>
        <taxon>Fungi</taxon>
        <taxon>Dikarya</taxon>
        <taxon>Basidiomycota</taxon>
        <taxon>Agaricomycotina</taxon>
        <taxon>Agaricomycetes</taxon>
        <taxon>Sebacinales</taxon>
        <taxon>Serendipitaceae</taxon>
        <taxon>Serendipita</taxon>
    </lineage>
</organism>
<dbReference type="InParanoid" id="G4TMV6"/>
<name>G4TMV6_SERID</name>
<reference evidence="1 2" key="1">
    <citation type="journal article" date="2011" name="PLoS Pathog.">
        <title>Endophytic Life Strategies Decoded by Genome and Transcriptome Analyses of the Mutualistic Root Symbiont Piriformospora indica.</title>
        <authorList>
            <person name="Zuccaro A."/>
            <person name="Lahrmann U."/>
            <person name="Guldener U."/>
            <person name="Langen G."/>
            <person name="Pfiffi S."/>
            <person name="Biedenkopf D."/>
            <person name="Wong P."/>
            <person name="Samans B."/>
            <person name="Grimm C."/>
            <person name="Basiewicz M."/>
            <person name="Murat C."/>
            <person name="Martin F."/>
            <person name="Kogel K.H."/>
        </authorList>
    </citation>
    <scope>NUCLEOTIDE SEQUENCE [LARGE SCALE GENOMIC DNA]</scope>
    <source>
        <strain evidence="1 2">DSM 11827</strain>
    </source>
</reference>
<proteinExistence type="predicted"/>
<sequence length="424" mass="49212">MRMPQLHELPVEIWQQVLRNVFDVPYALDTTVPTDGCFWHQQDRYHDKQVYWISEQERKKLRLVCRSWRDYVDEYRCRWISWDPHPFAMNREAMEAGVALGIREDYMEDPVPPIRPFRAFMSIKNETDYSLFKSSLNDTFGRLTTLFVHCSSLYGPAIFDLLIANAHSLPDLRCLMLKHINFRETPLSLLSKAFPFLTGLTLDGGLLPPNPNDCLRLSQLESLYLDLPSLEGMSCKTWHLPGLVRLSVPLARREREASQVFECLRSHGANMTFLHISYGEPATLPRDIWRWCPHMTEIVTSFSIVTLEGPIPAEHPLRYLVHLALNDSFTDNSPTLLHNIELLPPNSTVVVGVRSWERYMKENVPTAVEDNAVRLWTQVDSLCRSKEIRLEDEEKETFDKYLTHRDTVKNTFVPRGLLDSLTLV</sequence>